<name>A0A4P8ID54_9FIRM</name>
<dbReference type="Proteomes" id="UP000298653">
    <property type="component" value="Chromosome"/>
</dbReference>
<dbReference type="InterPro" id="IPR041183">
    <property type="entry name" value="Cyclophilin-like"/>
</dbReference>
<evidence type="ECO:0000259" key="3">
    <source>
        <dbReference type="Pfam" id="PF18050"/>
    </source>
</evidence>
<feature type="region of interest" description="Disordered" evidence="1">
    <location>
        <begin position="31"/>
        <end position="53"/>
    </location>
</feature>
<dbReference type="AlphaFoldDB" id="A0A4P8ID54"/>
<dbReference type="RefSeq" id="WP_137328953.1">
    <property type="nucleotide sequence ID" value="NZ_CP040058.1"/>
</dbReference>
<reference evidence="4 5" key="1">
    <citation type="submission" date="2019-05" db="EMBL/GenBank/DDBJ databases">
        <title>Complete genome sequencing of Anaerostipes rhamnosivorans.</title>
        <authorList>
            <person name="Bui T.P.N."/>
            <person name="de Vos W.M."/>
        </authorList>
    </citation>
    <scope>NUCLEOTIDE SEQUENCE [LARGE SCALE GENOMIC DNA]</scope>
    <source>
        <strain evidence="4 5">1y2</strain>
    </source>
</reference>
<feature type="signal peptide" evidence="2">
    <location>
        <begin position="1"/>
        <end position="23"/>
    </location>
</feature>
<feature type="chain" id="PRO_5038751822" description="Cyclophilin-like domain-containing protein" evidence="2">
    <location>
        <begin position="24"/>
        <end position="188"/>
    </location>
</feature>
<feature type="compositionally biased region" description="Basic and acidic residues" evidence="1">
    <location>
        <begin position="31"/>
        <end position="50"/>
    </location>
</feature>
<evidence type="ECO:0000313" key="5">
    <source>
        <dbReference type="Proteomes" id="UP000298653"/>
    </source>
</evidence>
<sequence length="188" mass="21034">MRKKIKKITGVLTLAMMAGLALNGCRRSDSAVRDTKIESSSKDLDTEKSENSVPSKLEVRFGDDGEPFEMHLYNNETAASIAGYVGTSDWRLPIYEDDDSADYDVMQYYDIPDSYEIPSAPETVTAEKAGEVYYSDPNRIVLFYKDATIKGEYTKIGYFDPTQKFVTAVKNNPVLEGWGNKIVNIAQP</sequence>
<dbReference type="KEGG" id="arf:AR1Y2_2164"/>
<dbReference type="Pfam" id="PF18050">
    <property type="entry name" value="Cyclophil_like2"/>
    <property type="match status" value="1"/>
</dbReference>
<gene>
    <name evidence="4" type="ORF">AR1Y2_2164</name>
</gene>
<protein>
    <recommendedName>
        <fullName evidence="3">Cyclophilin-like domain-containing protein</fullName>
    </recommendedName>
</protein>
<proteinExistence type="predicted"/>
<dbReference type="EMBL" id="CP040058">
    <property type="protein sequence ID" value="QCP35618.1"/>
    <property type="molecule type" value="Genomic_DNA"/>
</dbReference>
<evidence type="ECO:0000256" key="1">
    <source>
        <dbReference type="SAM" id="MobiDB-lite"/>
    </source>
</evidence>
<keyword evidence="2" id="KW-0732">Signal</keyword>
<dbReference type="OrthoDB" id="1853417at2"/>
<evidence type="ECO:0000313" key="4">
    <source>
        <dbReference type="EMBL" id="QCP35618.1"/>
    </source>
</evidence>
<feature type="domain" description="Cyclophilin-like" evidence="3">
    <location>
        <begin position="64"/>
        <end position="171"/>
    </location>
</feature>
<organism evidence="4 5">
    <name type="scientific">Anaerostipes rhamnosivorans</name>
    <dbReference type="NCBI Taxonomy" id="1229621"/>
    <lineage>
        <taxon>Bacteria</taxon>
        <taxon>Bacillati</taxon>
        <taxon>Bacillota</taxon>
        <taxon>Clostridia</taxon>
        <taxon>Lachnospirales</taxon>
        <taxon>Lachnospiraceae</taxon>
        <taxon>Anaerostipes</taxon>
    </lineage>
</organism>
<keyword evidence="5" id="KW-1185">Reference proteome</keyword>
<accession>A0A4P8ID54</accession>
<evidence type="ECO:0000256" key="2">
    <source>
        <dbReference type="SAM" id="SignalP"/>
    </source>
</evidence>